<dbReference type="Proteomes" id="UP000287296">
    <property type="component" value="Unassembled WGS sequence"/>
</dbReference>
<dbReference type="InterPro" id="IPR001434">
    <property type="entry name" value="OmcB-like_DUF11"/>
</dbReference>
<dbReference type="InterPro" id="IPR047589">
    <property type="entry name" value="DUF11_rpt"/>
</dbReference>
<name>A0A429X4B9_SIMTE</name>
<evidence type="ECO:0000259" key="1">
    <source>
        <dbReference type="Pfam" id="PF01345"/>
    </source>
</evidence>
<dbReference type="Pfam" id="PF01345">
    <property type="entry name" value="DUF11"/>
    <property type="match status" value="1"/>
</dbReference>
<dbReference type="NCBIfam" id="TIGR01451">
    <property type="entry name" value="B_ant_repeat"/>
    <property type="match status" value="1"/>
</dbReference>
<comment type="caution">
    <text evidence="2">The sequence shown here is derived from an EMBL/GenBank/DDBJ whole genome shotgun (WGS) entry which is preliminary data.</text>
</comment>
<dbReference type="EMBL" id="QYTW02000023">
    <property type="protein sequence ID" value="RST58201.1"/>
    <property type="molecule type" value="Genomic_DNA"/>
</dbReference>
<proteinExistence type="predicted"/>
<feature type="domain" description="DUF11" evidence="1">
    <location>
        <begin position="3"/>
        <end position="48"/>
    </location>
</feature>
<dbReference type="AlphaFoldDB" id="A0A429X4B9"/>
<evidence type="ECO:0000313" key="3">
    <source>
        <dbReference type="Proteomes" id="UP000287296"/>
    </source>
</evidence>
<dbReference type="OrthoDB" id="1751088at2"/>
<dbReference type="RefSeq" id="WP_120115631.1">
    <property type="nucleotide sequence ID" value="NZ_BORI01000036.1"/>
</dbReference>
<sequence>MNTVFPGDTITYTLKVTSTGTLASTMMKVFDDLPEGTSYVPGTTTLDGEKC</sequence>
<accession>A0A429X4B9</accession>
<gene>
    <name evidence="2" type="ORF">D5F11_018880</name>
</gene>
<protein>
    <submittedName>
        <fullName evidence="2">DUF11 domain-containing protein</fullName>
    </submittedName>
</protein>
<dbReference type="Gene3D" id="2.60.40.740">
    <property type="match status" value="1"/>
</dbReference>
<reference evidence="2 3" key="1">
    <citation type="submission" date="2018-12" db="EMBL/GenBank/DDBJ databases">
        <authorList>
            <person name="Sun L."/>
            <person name="Chen Z."/>
        </authorList>
    </citation>
    <scope>NUCLEOTIDE SEQUENCE [LARGE SCALE GENOMIC DNA]</scope>
    <source>
        <strain evidence="2 3">LMG 29736</strain>
    </source>
</reference>
<organism evidence="2 3">
    <name type="scientific">Siminovitchia terrae</name>
    <name type="common">Bacillus terrae</name>
    <dbReference type="NCBI Taxonomy" id="1914933"/>
    <lineage>
        <taxon>Bacteria</taxon>
        <taxon>Bacillati</taxon>
        <taxon>Bacillota</taxon>
        <taxon>Bacilli</taxon>
        <taxon>Bacillales</taxon>
        <taxon>Bacillaceae</taxon>
        <taxon>Siminovitchia</taxon>
    </lineage>
</organism>
<evidence type="ECO:0000313" key="2">
    <source>
        <dbReference type="EMBL" id="RST58201.1"/>
    </source>
</evidence>